<dbReference type="PANTHER" id="PTHR43706">
    <property type="entry name" value="NADH DEHYDROGENASE"/>
    <property type="match status" value="1"/>
</dbReference>
<feature type="transmembrane region" description="Helical" evidence="8">
    <location>
        <begin position="360"/>
        <end position="380"/>
    </location>
</feature>
<evidence type="ECO:0000313" key="11">
    <source>
        <dbReference type="Proteomes" id="UP000433181"/>
    </source>
</evidence>
<organism evidence="10 11">
    <name type="scientific">Anaerovibrio slackiae</name>
    <dbReference type="NCBI Taxonomy" id="2652309"/>
    <lineage>
        <taxon>Bacteria</taxon>
        <taxon>Bacillati</taxon>
        <taxon>Bacillota</taxon>
        <taxon>Negativicutes</taxon>
        <taxon>Selenomonadales</taxon>
        <taxon>Selenomonadaceae</taxon>
        <taxon>Anaerovibrio</taxon>
    </lineage>
</organism>
<dbReference type="RefSeq" id="WP_154406671.1">
    <property type="nucleotide sequence ID" value="NZ_JAQXJM010000151.1"/>
</dbReference>
<dbReference type="PRINTS" id="PR00368">
    <property type="entry name" value="FADPNR"/>
</dbReference>
<evidence type="ECO:0000256" key="4">
    <source>
        <dbReference type="ARBA" id="ARBA00022827"/>
    </source>
</evidence>
<evidence type="ECO:0000259" key="9">
    <source>
        <dbReference type="Pfam" id="PF07992"/>
    </source>
</evidence>
<keyword evidence="3" id="KW-0285">Flavoprotein</keyword>
<evidence type="ECO:0000256" key="3">
    <source>
        <dbReference type="ARBA" id="ARBA00022630"/>
    </source>
</evidence>
<keyword evidence="6" id="KW-0520">NAD</keyword>
<keyword evidence="8" id="KW-0812">Transmembrane</keyword>
<evidence type="ECO:0000256" key="8">
    <source>
        <dbReference type="SAM" id="Phobius"/>
    </source>
</evidence>
<gene>
    <name evidence="10" type="ORF">FYJ84_05870</name>
</gene>
<accession>A0A6I2UFY0</accession>
<keyword evidence="11" id="KW-1185">Reference proteome</keyword>
<protein>
    <recommendedName>
        <fullName evidence="2">NADH:ubiquinone reductase (non-electrogenic)</fullName>
        <ecNumber evidence="2">1.6.5.9</ecNumber>
    </recommendedName>
</protein>
<evidence type="ECO:0000256" key="2">
    <source>
        <dbReference type="ARBA" id="ARBA00012637"/>
    </source>
</evidence>
<dbReference type="Proteomes" id="UP000433181">
    <property type="component" value="Unassembled WGS sequence"/>
</dbReference>
<evidence type="ECO:0000256" key="5">
    <source>
        <dbReference type="ARBA" id="ARBA00023002"/>
    </source>
</evidence>
<evidence type="ECO:0000256" key="6">
    <source>
        <dbReference type="ARBA" id="ARBA00023027"/>
    </source>
</evidence>
<dbReference type="PANTHER" id="PTHR43706:SF47">
    <property type="entry name" value="EXTERNAL NADH-UBIQUINONE OXIDOREDUCTASE 1, MITOCHONDRIAL-RELATED"/>
    <property type="match status" value="1"/>
</dbReference>
<keyword evidence="8" id="KW-0472">Membrane</keyword>
<dbReference type="AlphaFoldDB" id="A0A6I2UFY0"/>
<comment type="similarity">
    <text evidence="1">Belongs to the NADH dehydrogenase family.</text>
</comment>
<dbReference type="InterPro" id="IPR045024">
    <property type="entry name" value="NDH-2"/>
</dbReference>
<dbReference type="GeneID" id="96778439"/>
<dbReference type="EC" id="1.6.5.9" evidence="2"/>
<reference evidence="10 11" key="1">
    <citation type="submission" date="2019-08" db="EMBL/GenBank/DDBJ databases">
        <title>In-depth cultivation of the pig gut microbiome towards novel bacterial diversity and tailored functional studies.</title>
        <authorList>
            <person name="Wylensek D."/>
            <person name="Hitch T.C.A."/>
            <person name="Clavel T."/>
        </authorList>
    </citation>
    <scope>NUCLEOTIDE SEQUENCE [LARGE SCALE GENOMIC DNA]</scope>
    <source>
        <strain evidence="10 11">WCA-693-APC-5D-A</strain>
    </source>
</reference>
<evidence type="ECO:0000256" key="7">
    <source>
        <dbReference type="ARBA" id="ARBA00047599"/>
    </source>
</evidence>
<dbReference type="InterPro" id="IPR036188">
    <property type="entry name" value="FAD/NAD-bd_sf"/>
</dbReference>
<keyword evidence="8" id="KW-1133">Transmembrane helix</keyword>
<dbReference type="InterPro" id="IPR023753">
    <property type="entry name" value="FAD/NAD-binding_dom"/>
</dbReference>
<comment type="catalytic activity">
    <reaction evidence="7">
        <text>a quinone + NADH + H(+) = a quinol + NAD(+)</text>
        <dbReference type="Rhea" id="RHEA:46160"/>
        <dbReference type="ChEBI" id="CHEBI:15378"/>
        <dbReference type="ChEBI" id="CHEBI:24646"/>
        <dbReference type="ChEBI" id="CHEBI:57540"/>
        <dbReference type="ChEBI" id="CHEBI:57945"/>
        <dbReference type="ChEBI" id="CHEBI:132124"/>
        <dbReference type="EC" id="1.6.5.9"/>
    </reaction>
</comment>
<dbReference type="Gene3D" id="3.50.50.100">
    <property type="match status" value="1"/>
</dbReference>
<evidence type="ECO:0000256" key="1">
    <source>
        <dbReference type="ARBA" id="ARBA00005272"/>
    </source>
</evidence>
<feature type="domain" description="FAD/NAD(P)-binding" evidence="9">
    <location>
        <begin position="6"/>
        <end position="322"/>
    </location>
</feature>
<keyword evidence="4" id="KW-0274">FAD</keyword>
<dbReference type="Pfam" id="PF07992">
    <property type="entry name" value="Pyr_redox_2"/>
    <property type="match status" value="1"/>
</dbReference>
<keyword evidence="5" id="KW-0560">Oxidoreductase</keyword>
<dbReference type="PRINTS" id="PR00411">
    <property type="entry name" value="PNDRDTASEI"/>
</dbReference>
<dbReference type="GO" id="GO:0050136">
    <property type="term" value="F:NADH dehydrogenase (quinone) (non-electrogenic) activity"/>
    <property type="evidence" value="ECO:0007669"/>
    <property type="project" value="UniProtKB-EC"/>
</dbReference>
<sequence length="429" mass="47466">MGKRPHVVIIGAGFGGVAAAKKLAKKNVDVTIIDRTNYHLFQPLLYQVSTSVLSTDDISYPIRAMFRDYKNVELFMAKAQEIDGKRKVVITNHGEVAYDYLIVAAGATNNFFGMENVEKYAYGMKSIPEALHIRNHVLHMFERANKQIDNEEVRRKMLTFICVGGGPTGVEEAGAIAELVAIQRKEYPNLNFDEVSIKLIEGTDKVLPMMPPKLIKHTIDVLESKGVEVMLNTQVADCDADGLYLKDGRYIPSRTVIWAAGVKANKVASTIGTECDRAGRVVVEPTLQVPGYPEIFAIGDNAHFMTESGRPLATVAPVAMQEAWCAVENILSLINGSSSLKKFEYVDHGAMATIGRCQAVVNWGFLKIGGFVAWVIWMFLHLLRLEGAHADITVGTKWFWNFVSGTRLGRIITNIKLEDEDENMDAAKA</sequence>
<proteinExistence type="inferred from homology"/>
<name>A0A6I2UFY0_9FIRM</name>
<dbReference type="SUPFAM" id="SSF51905">
    <property type="entry name" value="FAD/NAD(P)-binding domain"/>
    <property type="match status" value="1"/>
</dbReference>
<comment type="caution">
    <text evidence="10">The sequence shown here is derived from an EMBL/GenBank/DDBJ whole genome shotgun (WGS) entry which is preliminary data.</text>
</comment>
<dbReference type="EMBL" id="VUNR01000008">
    <property type="protein sequence ID" value="MSU08510.1"/>
    <property type="molecule type" value="Genomic_DNA"/>
</dbReference>
<evidence type="ECO:0000313" key="10">
    <source>
        <dbReference type="EMBL" id="MSU08510.1"/>
    </source>
</evidence>